<dbReference type="EMBL" id="JAWDGP010007625">
    <property type="protein sequence ID" value="KAK3711034.1"/>
    <property type="molecule type" value="Genomic_DNA"/>
</dbReference>
<accession>A0AAE0XTU7</accession>
<reference evidence="1" key="1">
    <citation type="journal article" date="2023" name="G3 (Bethesda)">
        <title>A reference genome for the long-term kleptoplast-retaining sea slug Elysia crispata morphotype clarki.</title>
        <authorList>
            <person name="Eastman K.E."/>
            <person name="Pendleton A.L."/>
            <person name="Shaikh M.A."/>
            <person name="Suttiyut T."/>
            <person name="Ogas R."/>
            <person name="Tomko P."/>
            <person name="Gavelis G."/>
            <person name="Widhalm J.R."/>
            <person name="Wisecaver J.H."/>
        </authorList>
    </citation>
    <scope>NUCLEOTIDE SEQUENCE</scope>
    <source>
        <strain evidence="1">ECLA1</strain>
    </source>
</reference>
<evidence type="ECO:0000313" key="2">
    <source>
        <dbReference type="Proteomes" id="UP001283361"/>
    </source>
</evidence>
<protein>
    <submittedName>
        <fullName evidence="1">Uncharacterized protein</fullName>
    </submittedName>
</protein>
<keyword evidence="2" id="KW-1185">Reference proteome</keyword>
<comment type="caution">
    <text evidence="1">The sequence shown here is derived from an EMBL/GenBank/DDBJ whole genome shotgun (WGS) entry which is preliminary data.</text>
</comment>
<name>A0AAE0XTU7_9GAST</name>
<gene>
    <name evidence="1" type="ORF">RRG08_009623</name>
</gene>
<dbReference type="Proteomes" id="UP001283361">
    <property type="component" value="Unassembled WGS sequence"/>
</dbReference>
<proteinExistence type="predicted"/>
<organism evidence="1 2">
    <name type="scientific">Elysia crispata</name>
    <name type="common">lettuce slug</name>
    <dbReference type="NCBI Taxonomy" id="231223"/>
    <lineage>
        <taxon>Eukaryota</taxon>
        <taxon>Metazoa</taxon>
        <taxon>Spiralia</taxon>
        <taxon>Lophotrochozoa</taxon>
        <taxon>Mollusca</taxon>
        <taxon>Gastropoda</taxon>
        <taxon>Heterobranchia</taxon>
        <taxon>Euthyneura</taxon>
        <taxon>Panpulmonata</taxon>
        <taxon>Sacoglossa</taxon>
        <taxon>Placobranchoidea</taxon>
        <taxon>Plakobranchidae</taxon>
        <taxon>Elysia</taxon>
    </lineage>
</organism>
<sequence>MSSGEFTATPRSIPEDFYGFSSSSDLLFCLTETKLLEKYKSCEHTTDTEPFSPHSLEVGLVALWKSGGSEIRCRSKKDCPCPEAKCDEASICVSRDKRGKLMKWFVNLSRSTLRDRVIYKAILDCSTLENSDFNIDL</sequence>
<evidence type="ECO:0000313" key="1">
    <source>
        <dbReference type="EMBL" id="KAK3711034.1"/>
    </source>
</evidence>
<dbReference type="AlphaFoldDB" id="A0AAE0XTU7"/>